<comment type="caution">
    <text evidence="1">The sequence shown here is derived from an EMBL/GenBank/DDBJ whole genome shotgun (WGS) entry which is preliminary data.</text>
</comment>
<accession>A0ABP7GMB9</accession>
<dbReference type="Proteomes" id="UP001500748">
    <property type="component" value="Unassembled WGS sequence"/>
</dbReference>
<organism evidence="1 2">
    <name type="scientific">Flavobacterium ginsengiterrae</name>
    <dbReference type="NCBI Taxonomy" id="871695"/>
    <lineage>
        <taxon>Bacteria</taxon>
        <taxon>Pseudomonadati</taxon>
        <taxon>Bacteroidota</taxon>
        <taxon>Flavobacteriia</taxon>
        <taxon>Flavobacteriales</taxon>
        <taxon>Flavobacteriaceae</taxon>
        <taxon>Flavobacterium</taxon>
    </lineage>
</organism>
<protein>
    <recommendedName>
        <fullName evidence="3">SMI1/KNR4 family protein</fullName>
    </recommendedName>
</protein>
<reference evidence="2" key="1">
    <citation type="journal article" date="2019" name="Int. J. Syst. Evol. Microbiol.">
        <title>The Global Catalogue of Microorganisms (GCM) 10K type strain sequencing project: providing services to taxonomists for standard genome sequencing and annotation.</title>
        <authorList>
            <consortium name="The Broad Institute Genomics Platform"/>
            <consortium name="The Broad Institute Genome Sequencing Center for Infectious Disease"/>
            <person name="Wu L."/>
            <person name="Ma J."/>
        </authorList>
    </citation>
    <scope>NUCLEOTIDE SEQUENCE [LARGE SCALE GENOMIC DNA]</scope>
    <source>
        <strain evidence="2">JCM 17337</strain>
    </source>
</reference>
<name>A0ABP7GMB9_9FLAO</name>
<evidence type="ECO:0000313" key="1">
    <source>
        <dbReference type="EMBL" id="GAA3768161.1"/>
    </source>
</evidence>
<evidence type="ECO:0008006" key="3">
    <source>
        <dbReference type="Google" id="ProtNLM"/>
    </source>
</evidence>
<gene>
    <name evidence="1" type="ORF">GCM10022423_21490</name>
</gene>
<sequence>MNILQKFLGTIFPPYKFSIRRKEQKILFNAIINALPEDFSKDLSLIKTQTKNSTFFDLGKWELFPEFQYVVMFYKNETYYKFRKRGNNFKISGLKIFSKLTNKFEEIEILIQDNLVSGLKIQNSNYHLNEFKLSSIDNTSFSISHFEFPQNDIDHFYDSLDNQLKEKLNYNELFDIDYNGRTFYVIYDLEDGNYIAVDKKHSVYSLVHDARPAIHKMNTTFLQILEEIETNQFNIEDHLESRYKT</sequence>
<dbReference type="EMBL" id="BAABDU010000004">
    <property type="protein sequence ID" value="GAA3768161.1"/>
    <property type="molecule type" value="Genomic_DNA"/>
</dbReference>
<proteinExistence type="predicted"/>
<dbReference type="RefSeq" id="WP_345144153.1">
    <property type="nucleotide sequence ID" value="NZ_BAABDU010000004.1"/>
</dbReference>
<keyword evidence="2" id="KW-1185">Reference proteome</keyword>
<evidence type="ECO:0000313" key="2">
    <source>
        <dbReference type="Proteomes" id="UP001500748"/>
    </source>
</evidence>